<accession>A0A9D4ZT59</accession>
<evidence type="ECO:0000313" key="1">
    <source>
        <dbReference type="EMBL" id="KAI5084355.1"/>
    </source>
</evidence>
<organism evidence="1 2">
    <name type="scientific">Adiantum capillus-veneris</name>
    <name type="common">Maidenhair fern</name>
    <dbReference type="NCBI Taxonomy" id="13818"/>
    <lineage>
        <taxon>Eukaryota</taxon>
        <taxon>Viridiplantae</taxon>
        <taxon>Streptophyta</taxon>
        <taxon>Embryophyta</taxon>
        <taxon>Tracheophyta</taxon>
        <taxon>Polypodiopsida</taxon>
        <taxon>Polypodiidae</taxon>
        <taxon>Polypodiales</taxon>
        <taxon>Pteridineae</taxon>
        <taxon>Pteridaceae</taxon>
        <taxon>Vittarioideae</taxon>
        <taxon>Adiantum</taxon>
    </lineage>
</organism>
<reference evidence="1" key="1">
    <citation type="submission" date="2021-01" db="EMBL/GenBank/DDBJ databases">
        <title>Adiantum capillus-veneris genome.</title>
        <authorList>
            <person name="Fang Y."/>
            <person name="Liao Q."/>
        </authorList>
    </citation>
    <scope>NUCLEOTIDE SEQUENCE</scope>
    <source>
        <strain evidence="1">H3</strain>
        <tissue evidence="1">Leaf</tissue>
    </source>
</reference>
<dbReference type="AlphaFoldDB" id="A0A9D4ZT59"/>
<evidence type="ECO:0000313" key="2">
    <source>
        <dbReference type="Proteomes" id="UP000886520"/>
    </source>
</evidence>
<name>A0A9D4ZT59_ADICA</name>
<keyword evidence="2" id="KW-1185">Reference proteome</keyword>
<dbReference type="EMBL" id="JABFUD020000001">
    <property type="protein sequence ID" value="KAI5084355.1"/>
    <property type="molecule type" value="Genomic_DNA"/>
</dbReference>
<sequence>MPAYGCVDAFINNSCSCSIPLHAMALEQRNIVLSPNHAHESEQEFSSCCFSQNPSSADNDLCDEYEADGYDNAESASGYDYPFENFTPHNDAALPYNPPPLTTLGNGVASDGCHANISTPMFDQQLSNNDVHPTFGFSSILPAESALPTPKSIPNWSGHTCTSPSGAPALNLGSLNHTTTSWVPPSTYPPPRWCGLPQPDYFQPPPQYGYGYASGTPRPQYGYGYASYASPPQYGYGYASPPQYGYGYASPPQYGYGYGLTGPYASYAPPSYVPGVMNMVSSGSVAPYRFADAGPQESCARQVPYEYGLTNCAPHEVSYGYGSVLPTGCDSYYHVPTAPLQTPHVANSSHDRSNNAVSYPLHVQNISNHVSKTQHHESQKLDIQTEEASSKDINIGGADDEINTNSFACKWLIKSVNYMSNLLIEGIETGDIKGQNVEILQSVIEALFLCLSMQPSADGSTTQSDEDFSKIDRNIQNFKDILKLQCFMLQSALKKNMRVLSKHKNMLREARIELVLLLNVLLEAQCCLASTPENTGVVKEQGDYGNSSSLSSPSCVWDMEEQKPLKYNEDDEVEISEKTSDGSLTNDIIEDLSIAMKQCFVERVEEEDDAQELGTCPEGSKVESQNAEDIAIDHSTLLDGEVNGVAHKVEDGTSHHAGKLKHPMEATTLRVVNVDGWEYVK</sequence>
<dbReference type="Proteomes" id="UP000886520">
    <property type="component" value="Chromosome 1"/>
</dbReference>
<protein>
    <submittedName>
        <fullName evidence="1">Uncharacterized protein</fullName>
    </submittedName>
</protein>
<comment type="caution">
    <text evidence="1">The sequence shown here is derived from an EMBL/GenBank/DDBJ whole genome shotgun (WGS) entry which is preliminary data.</text>
</comment>
<gene>
    <name evidence="1" type="ORF">GOP47_0000524</name>
</gene>
<proteinExistence type="predicted"/>